<dbReference type="Proteomes" id="UP000305511">
    <property type="component" value="Unassembled WGS sequence"/>
</dbReference>
<dbReference type="InterPro" id="IPR029061">
    <property type="entry name" value="THDP-binding"/>
</dbReference>
<reference evidence="2 3" key="1">
    <citation type="submission" date="2019-02" db="EMBL/GenBank/DDBJ databases">
        <title>Bacteria dissemination in different level of health care in South Africa: the effectiveness of infections prevention and control.</title>
        <authorList>
            <person name="Shobo C."/>
            <person name="Amoako D.G."/>
            <person name="Allam M."/>
            <person name="Ismail A."/>
            <person name="Bester L.A."/>
            <person name="Essack S.Y."/>
        </authorList>
    </citation>
    <scope>NUCLEOTIDE SEQUENCE [LARGE SCALE GENOMIC DNA]</scope>
    <source>
        <strain evidence="2 3">2SIL2</strain>
    </source>
</reference>
<comment type="caution">
    <text evidence="2">The sequence shown here is derived from an EMBL/GenBank/DDBJ whole genome shotgun (WGS) entry which is preliminary data.</text>
</comment>
<dbReference type="EMBL" id="SIYF01000385">
    <property type="protein sequence ID" value="TKK75736.1"/>
    <property type="molecule type" value="Genomic_DNA"/>
</dbReference>
<dbReference type="InterPro" id="IPR012001">
    <property type="entry name" value="Thiamin_PyroP_enz_TPP-bd_dom"/>
</dbReference>
<evidence type="ECO:0000313" key="3">
    <source>
        <dbReference type="Proteomes" id="UP000305511"/>
    </source>
</evidence>
<organism evidence="2 3">
    <name type="scientific">Enterococcus faecalis</name>
    <name type="common">Streptococcus faecalis</name>
    <dbReference type="NCBI Taxonomy" id="1351"/>
    <lineage>
        <taxon>Bacteria</taxon>
        <taxon>Bacillati</taxon>
        <taxon>Bacillota</taxon>
        <taxon>Bacilli</taxon>
        <taxon>Lactobacillales</taxon>
        <taxon>Enterococcaceae</taxon>
        <taxon>Enterococcus</taxon>
    </lineage>
</organism>
<feature type="non-terminal residue" evidence="2">
    <location>
        <position position="98"/>
    </location>
</feature>
<dbReference type="PANTHER" id="PTHR42916:SF1">
    <property type="entry name" value="PROTEIN PHYLLO, CHLOROPLASTIC"/>
    <property type="match status" value="1"/>
</dbReference>
<name>A0A4U3LMK7_ENTFL</name>
<proteinExistence type="predicted"/>
<dbReference type="RefSeq" id="WP_276606790.1">
    <property type="nucleotide sequence ID" value="NZ_SIYF01000385.1"/>
</dbReference>
<protein>
    <submittedName>
        <fullName evidence="2">2-succinyl-5-enolpyruvyl-6-hydroxy-3-cyclohexene-1-carboxylate synthase</fullName>
    </submittedName>
</protein>
<evidence type="ECO:0000259" key="1">
    <source>
        <dbReference type="Pfam" id="PF02776"/>
    </source>
</evidence>
<sequence length="98" mass="10512">MNHQETMTDYLIAFIEGLKNSGVEQAVISPGSRSTPLALLLHRETAIQTFVDVDERSAAFFALGLSKASQKPVVLLCTSGTAAANYYPAICEANISHV</sequence>
<dbReference type="GO" id="GO:0030976">
    <property type="term" value="F:thiamine pyrophosphate binding"/>
    <property type="evidence" value="ECO:0007669"/>
    <property type="project" value="InterPro"/>
</dbReference>
<accession>A0A4U3LMK7</accession>
<dbReference type="Gene3D" id="3.40.50.970">
    <property type="match status" value="1"/>
</dbReference>
<feature type="domain" description="Thiamine pyrophosphate enzyme N-terminal TPP-binding" evidence="1">
    <location>
        <begin position="13"/>
        <end position="97"/>
    </location>
</feature>
<evidence type="ECO:0000313" key="2">
    <source>
        <dbReference type="EMBL" id="TKK75736.1"/>
    </source>
</evidence>
<dbReference type="SUPFAM" id="SSF52518">
    <property type="entry name" value="Thiamin diphosphate-binding fold (THDP-binding)"/>
    <property type="match status" value="1"/>
</dbReference>
<dbReference type="AlphaFoldDB" id="A0A4U3LMK7"/>
<dbReference type="Pfam" id="PF02776">
    <property type="entry name" value="TPP_enzyme_N"/>
    <property type="match status" value="1"/>
</dbReference>
<dbReference type="PANTHER" id="PTHR42916">
    <property type="entry name" value="2-SUCCINYL-5-ENOLPYRUVYL-6-HYDROXY-3-CYCLOHEXENE-1-CARBOXYLATE SYNTHASE"/>
    <property type="match status" value="1"/>
</dbReference>
<gene>
    <name evidence="2" type="ORF">EY666_14045</name>
</gene>